<name>A0A3S5CSQ2_9PLAT</name>
<gene>
    <name evidence="1" type="ORF">PXEA_LOCUS26920</name>
</gene>
<dbReference type="AlphaFoldDB" id="A0A3S5CSQ2"/>
<evidence type="ECO:0000313" key="2">
    <source>
        <dbReference type="Proteomes" id="UP000784294"/>
    </source>
</evidence>
<sequence length="298" mass="32854">MYRSGLTWFSQIGRVVMATWPESSCPKSSAIVDRGQGTFPHVPLASSMSLTILSTRLQLFYPHPVVTWRWECRGSLKMLITTPVRRLEMYEIHNSILRIIITLTAKDFGEGATKGRQAFPVAVKGRESSNLVGRGFGLPLYRRQQPFTSGLLDGSKSGVYESGCHGKWLRQVSRVARIVAKLAQTNGDFACGPTRPTPNPPRQRVYDADLRMLATSTRPTRLKRSGLEMRISCGLIDRQTQSVDKKWDCRGASCQNGRRGAHVKKSCLCPPPATGLCPSGGRPAVGTVYCCPQTAISQ</sequence>
<reference evidence="1" key="1">
    <citation type="submission" date="2018-11" db="EMBL/GenBank/DDBJ databases">
        <authorList>
            <consortium name="Pathogen Informatics"/>
        </authorList>
    </citation>
    <scope>NUCLEOTIDE SEQUENCE</scope>
</reference>
<evidence type="ECO:0000313" key="1">
    <source>
        <dbReference type="EMBL" id="VEL33480.1"/>
    </source>
</evidence>
<comment type="caution">
    <text evidence="1">The sequence shown here is derived from an EMBL/GenBank/DDBJ whole genome shotgun (WGS) entry which is preliminary data.</text>
</comment>
<organism evidence="1 2">
    <name type="scientific">Protopolystoma xenopodis</name>
    <dbReference type="NCBI Taxonomy" id="117903"/>
    <lineage>
        <taxon>Eukaryota</taxon>
        <taxon>Metazoa</taxon>
        <taxon>Spiralia</taxon>
        <taxon>Lophotrochozoa</taxon>
        <taxon>Platyhelminthes</taxon>
        <taxon>Monogenea</taxon>
        <taxon>Polyopisthocotylea</taxon>
        <taxon>Polystomatidea</taxon>
        <taxon>Polystomatidae</taxon>
        <taxon>Protopolystoma</taxon>
    </lineage>
</organism>
<protein>
    <submittedName>
        <fullName evidence="1">Uncharacterized protein</fullName>
    </submittedName>
</protein>
<proteinExistence type="predicted"/>
<keyword evidence="2" id="KW-1185">Reference proteome</keyword>
<accession>A0A3S5CSQ2</accession>
<dbReference type="Proteomes" id="UP000784294">
    <property type="component" value="Unassembled WGS sequence"/>
</dbReference>
<dbReference type="EMBL" id="CAAALY010245854">
    <property type="protein sequence ID" value="VEL33480.1"/>
    <property type="molecule type" value="Genomic_DNA"/>
</dbReference>